<reference evidence="2 3" key="1">
    <citation type="submission" date="2015-10" db="EMBL/GenBank/DDBJ databases">
        <title>Full genome of DAOMC 229536 Phialocephala scopiformis, a fungal endophyte of spruce producing the potent anti-insectan compound rugulosin.</title>
        <authorList>
            <consortium name="DOE Joint Genome Institute"/>
            <person name="Walker A.K."/>
            <person name="Frasz S.L."/>
            <person name="Seifert K.A."/>
            <person name="Miller J.D."/>
            <person name="Mondo S.J."/>
            <person name="Labutti K."/>
            <person name="Lipzen A."/>
            <person name="Dockter R."/>
            <person name="Kennedy M."/>
            <person name="Grigoriev I.V."/>
            <person name="Spatafora J.W."/>
        </authorList>
    </citation>
    <scope>NUCLEOTIDE SEQUENCE [LARGE SCALE GENOMIC DNA]</scope>
    <source>
        <strain evidence="2 3">CBS 120377</strain>
    </source>
</reference>
<name>A0A132B6F0_MOLSC</name>
<keyword evidence="3" id="KW-1185">Reference proteome</keyword>
<dbReference type="EMBL" id="KQ947438">
    <property type="protein sequence ID" value="KUJ07833.1"/>
    <property type="molecule type" value="Genomic_DNA"/>
</dbReference>
<dbReference type="Proteomes" id="UP000070700">
    <property type="component" value="Unassembled WGS sequence"/>
</dbReference>
<accession>A0A132B6F0</accession>
<evidence type="ECO:0000313" key="3">
    <source>
        <dbReference type="Proteomes" id="UP000070700"/>
    </source>
</evidence>
<proteinExistence type="predicted"/>
<dbReference type="InParanoid" id="A0A132B6F0"/>
<dbReference type="GeneID" id="28823416"/>
<organism evidence="2 3">
    <name type="scientific">Mollisia scopiformis</name>
    <name type="common">Conifer needle endophyte fungus</name>
    <name type="synonym">Phialocephala scopiformis</name>
    <dbReference type="NCBI Taxonomy" id="149040"/>
    <lineage>
        <taxon>Eukaryota</taxon>
        <taxon>Fungi</taxon>
        <taxon>Dikarya</taxon>
        <taxon>Ascomycota</taxon>
        <taxon>Pezizomycotina</taxon>
        <taxon>Leotiomycetes</taxon>
        <taxon>Helotiales</taxon>
        <taxon>Mollisiaceae</taxon>
        <taxon>Mollisia</taxon>
    </lineage>
</organism>
<feature type="region of interest" description="Disordered" evidence="1">
    <location>
        <begin position="177"/>
        <end position="204"/>
    </location>
</feature>
<evidence type="ECO:0000256" key="1">
    <source>
        <dbReference type="SAM" id="MobiDB-lite"/>
    </source>
</evidence>
<dbReference type="RefSeq" id="XP_018062188.1">
    <property type="nucleotide sequence ID" value="XM_018213690.1"/>
</dbReference>
<sequence length="309" mass="35779">MLRLRRPLMKSHSYLEDSKLRLDHMTYRDSDFVKKSVSKPSHFMISFSREMGEIQSLTHFHFCRQASQLVCRPQNRNSVNLDQIKLTVSNRSVMACSTVGTPDYVDALRVIRQMQDGSFKLKKSVSKPAKKSVSKPAKAKYFGTPDYIAPEVCGPMRYSRVIARSWWRDEPPTPVWRTHAGLPPPRPGQSPMKERCWSTSPGYRGRSRIRQRTQQISRTHFQSSKESAMIRSRRSFHKPGPYARPSDWYCTHLGARWLGTWRGAQMSSFCNCTRWGALYRYGVGFSEATPVILKALKRLIEMELRLQNL</sequence>
<protein>
    <submittedName>
        <fullName evidence="2">Uncharacterized protein</fullName>
    </submittedName>
</protein>
<dbReference type="AlphaFoldDB" id="A0A132B6F0"/>
<dbReference type="KEGG" id="psco:LY89DRAFT_677608"/>
<evidence type="ECO:0000313" key="2">
    <source>
        <dbReference type="EMBL" id="KUJ07833.1"/>
    </source>
</evidence>
<gene>
    <name evidence="2" type="ORF">LY89DRAFT_677608</name>
</gene>